<evidence type="ECO:0000256" key="1">
    <source>
        <dbReference type="SAM" id="MobiDB-lite"/>
    </source>
</evidence>
<protein>
    <submittedName>
        <fullName evidence="2">Uncharacterized protein</fullName>
    </submittedName>
</protein>
<sequence length="406" mass="42095">MQHTVIGLFDSYPQAEIARDTLVQTGFARDKIELQASGEPTVGSATGEVANAGVLANLERFFSSLFSTGSRSAETARYAEAMRRGAVLVCVHAVSESHAELARNTLVRLGATDIGDRLPEMDTEPAGSRDHSILDELGIGAVMPGTPHTSSATTGGVAPTSGRTGAAGAGAGVGAGAAGVTGAAGATGMTGAASAANAAESTGIAGATAANSVTGTPQAGTTRPLATPASEQLATDPLTGVAPQPANTEAESFVPPPKEQRPGSDPLNEPVVDPLVDDVGRSALAAGAVPGSGAVMQPSEIVSGSAQPTAGLGGQMPNEYLEYEEDFRAHYDDEYAAENARYEDYVPAYRYGAEIGRDARFHDRPWEEIEPEARRHWEATSPDTTWERFKVAVRHGWERVTGHHHV</sequence>
<organism evidence="2 3">
    <name type="scientific">Paraburkholderia sejongensis</name>
    <dbReference type="NCBI Taxonomy" id="2886946"/>
    <lineage>
        <taxon>Bacteria</taxon>
        <taxon>Pseudomonadati</taxon>
        <taxon>Pseudomonadota</taxon>
        <taxon>Betaproteobacteria</taxon>
        <taxon>Burkholderiales</taxon>
        <taxon>Burkholderiaceae</taxon>
        <taxon>Paraburkholderia</taxon>
    </lineage>
</organism>
<gene>
    <name evidence="2" type="ORF">LJ656_14225</name>
</gene>
<accession>A0ABS8JV30</accession>
<dbReference type="EMBL" id="JAJITD010000006">
    <property type="protein sequence ID" value="MCC8393749.1"/>
    <property type="molecule type" value="Genomic_DNA"/>
</dbReference>
<proteinExistence type="predicted"/>
<dbReference type="RefSeq" id="WP_230510045.1">
    <property type="nucleotide sequence ID" value="NZ_JAJITD010000006.1"/>
</dbReference>
<feature type="region of interest" description="Disordered" evidence="1">
    <location>
        <begin position="236"/>
        <end position="274"/>
    </location>
</feature>
<keyword evidence="3" id="KW-1185">Reference proteome</keyword>
<evidence type="ECO:0000313" key="3">
    <source>
        <dbReference type="Proteomes" id="UP001431019"/>
    </source>
</evidence>
<dbReference type="Proteomes" id="UP001431019">
    <property type="component" value="Unassembled WGS sequence"/>
</dbReference>
<evidence type="ECO:0000313" key="2">
    <source>
        <dbReference type="EMBL" id="MCC8393749.1"/>
    </source>
</evidence>
<name>A0ABS8JV30_9BURK</name>
<comment type="caution">
    <text evidence="2">The sequence shown here is derived from an EMBL/GenBank/DDBJ whole genome shotgun (WGS) entry which is preliminary data.</text>
</comment>
<reference evidence="2 3" key="1">
    <citation type="submission" date="2021-11" db="EMBL/GenBank/DDBJ databases">
        <authorList>
            <person name="Oh E.-T."/>
            <person name="Kim S.-B."/>
        </authorList>
    </citation>
    <scope>NUCLEOTIDE SEQUENCE [LARGE SCALE GENOMIC DNA]</scope>
    <source>
        <strain evidence="2 3">MMS20-SJTR3</strain>
    </source>
</reference>